<dbReference type="PANTHER" id="PTHR42852:SF17">
    <property type="entry name" value="THIOREDOXIN-LIKE PROTEIN HI_1115"/>
    <property type="match status" value="1"/>
</dbReference>
<evidence type="ECO:0000259" key="1">
    <source>
        <dbReference type="PROSITE" id="PS51352"/>
    </source>
</evidence>
<protein>
    <submittedName>
        <fullName evidence="2">TlpA family protein disulfide reductase</fullName>
    </submittedName>
</protein>
<dbReference type="Proteomes" id="UP000282323">
    <property type="component" value="Unassembled WGS sequence"/>
</dbReference>
<dbReference type="GO" id="GO:0016491">
    <property type="term" value="F:oxidoreductase activity"/>
    <property type="evidence" value="ECO:0007669"/>
    <property type="project" value="InterPro"/>
</dbReference>
<dbReference type="InterPro" id="IPR036249">
    <property type="entry name" value="Thioredoxin-like_sf"/>
</dbReference>
<dbReference type="RefSeq" id="WP_124197401.1">
    <property type="nucleotide sequence ID" value="NZ_REGA01000025.1"/>
</dbReference>
<organism evidence="2 3">
    <name type="scientific">Natrarchaeobius chitinivorans</name>
    <dbReference type="NCBI Taxonomy" id="1679083"/>
    <lineage>
        <taxon>Archaea</taxon>
        <taxon>Methanobacteriati</taxon>
        <taxon>Methanobacteriota</taxon>
        <taxon>Stenosarchaea group</taxon>
        <taxon>Halobacteria</taxon>
        <taxon>Halobacteriales</taxon>
        <taxon>Natrialbaceae</taxon>
        <taxon>Natrarchaeobius</taxon>
    </lineage>
</organism>
<dbReference type="AlphaFoldDB" id="A0A3N6LTD1"/>
<dbReference type="SUPFAM" id="SSF52833">
    <property type="entry name" value="Thioredoxin-like"/>
    <property type="match status" value="1"/>
</dbReference>
<dbReference type="Pfam" id="PF08534">
    <property type="entry name" value="Redoxin"/>
    <property type="match status" value="1"/>
</dbReference>
<accession>A0A3N6LTD1</accession>
<dbReference type="InterPro" id="IPR013740">
    <property type="entry name" value="Redoxin"/>
</dbReference>
<dbReference type="InterPro" id="IPR050553">
    <property type="entry name" value="Thioredoxin_ResA/DsbE_sf"/>
</dbReference>
<dbReference type="PROSITE" id="PS51352">
    <property type="entry name" value="THIOREDOXIN_2"/>
    <property type="match status" value="1"/>
</dbReference>
<dbReference type="InterPro" id="IPR013766">
    <property type="entry name" value="Thioredoxin_domain"/>
</dbReference>
<dbReference type="EMBL" id="REGA01000025">
    <property type="protein sequence ID" value="RQG90674.1"/>
    <property type="molecule type" value="Genomic_DNA"/>
</dbReference>
<feature type="domain" description="Thioredoxin" evidence="1">
    <location>
        <begin position="23"/>
        <end position="172"/>
    </location>
</feature>
<name>A0A3N6LTD1_NATCH</name>
<keyword evidence="3" id="KW-1185">Reference proteome</keyword>
<dbReference type="Gene3D" id="3.40.30.10">
    <property type="entry name" value="Glutaredoxin"/>
    <property type="match status" value="1"/>
</dbReference>
<proteinExistence type="predicted"/>
<gene>
    <name evidence="2" type="ORF">EA473_20415</name>
</gene>
<evidence type="ECO:0000313" key="2">
    <source>
        <dbReference type="EMBL" id="RQG90674.1"/>
    </source>
</evidence>
<evidence type="ECO:0000313" key="3">
    <source>
        <dbReference type="Proteomes" id="UP000282323"/>
    </source>
</evidence>
<dbReference type="PANTHER" id="PTHR42852">
    <property type="entry name" value="THIOL:DISULFIDE INTERCHANGE PROTEIN DSBE"/>
    <property type="match status" value="1"/>
</dbReference>
<comment type="caution">
    <text evidence="2">The sequence shown here is derived from an EMBL/GenBank/DDBJ whole genome shotgun (WGS) entry which is preliminary data.</text>
</comment>
<dbReference type="CDD" id="cd02966">
    <property type="entry name" value="TlpA_like_family"/>
    <property type="match status" value="1"/>
</dbReference>
<dbReference type="OrthoDB" id="115386at2157"/>
<reference evidence="2 3" key="1">
    <citation type="submission" date="2018-10" db="EMBL/GenBank/DDBJ databases">
        <title>Natrarchaeobius chitinivorans gen. nov., sp. nov., and Natrarchaeobius haloalkaliphilus sp. nov., alkaliphilic, chitin-utilizing haloarchaea from hypersaline alkaline lakes.</title>
        <authorList>
            <person name="Sorokin D.Y."/>
            <person name="Elcheninov A.G."/>
            <person name="Kostrikina N.A."/>
            <person name="Bale N.J."/>
            <person name="Sinninghe Damste J.S."/>
            <person name="Khijniak T.V."/>
            <person name="Kublanov I.V."/>
            <person name="Toshchakov S.V."/>
        </authorList>
    </citation>
    <scope>NUCLEOTIDE SEQUENCE [LARGE SCALE GENOMIC DNA]</scope>
    <source>
        <strain evidence="2 3">AArcht4T</strain>
    </source>
</reference>
<sequence length="175" mass="18662">MNRRELLAGFAGLGTVGGGVWLLRGGDPSGDVEPRRLNTVEAPGSPGSPITVPERGRVTFLEFFATWCSVCAQAMPALGEAYDRVGNDVQFVSVTNQPVGHAVSEADIRDWWRDHDGRWPVATDDDLTLTQALDAQTIPTAVVLDENNHITWSGTGAHAADTIVTTLEEAGGHDA</sequence>